<keyword evidence="7 17" id="KW-0677">Repeat</keyword>
<feature type="binding site" evidence="17">
    <location>
        <begin position="7"/>
        <end position="10"/>
    </location>
    <ligand>
        <name>UDP-N-acetyl-alpha-D-glucosamine</name>
        <dbReference type="ChEBI" id="CHEBI:57705"/>
    </ligand>
</feature>
<feature type="domain" description="Nucleotidyl transferase" evidence="18">
    <location>
        <begin position="4"/>
        <end position="222"/>
    </location>
</feature>
<comment type="caution">
    <text evidence="17">Lacks conserved residue(s) required for the propagation of feature annotation.</text>
</comment>
<dbReference type="EC" id="2.7.7.23" evidence="17"/>
<evidence type="ECO:0000256" key="6">
    <source>
        <dbReference type="ARBA" id="ARBA00022723"/>
    </source>
</evidence>
<feature type="binding site" evidence="17">
    <location>
        <position position="142"/>
    </location>
    <ligand>
        <name>UDP-N-acetyl-alpha-D-glucosamine</name>
        <dbReference type="ChEBI" id="CHEBI:57705"/>
    </ligand>
</feature>
<evidence type="ECO:0000259" key="18">
    <source>
        <dbReference type="Pfam" id="PF00483"/>
    </source>
</evidence>
<dbReference type="RefSeq" id="WP_210061722.1">
    <property type="nucleotide sequence ID" value="NZ_JAGGLJ010000016.1"/>
</dbReference>
<keyword evidence="5 17" id="KW-0548">Nucleotidyltransferase</keyword>
<feature type="binding site" evidence="17">
    <location>
        <position position="353"/>
    </location>
    <ligand>
        <name>UDP-N-acetyl-alpha-D-glucosamine</name>
        <dbReference type="ChEBI" id="CHEBI:57705"/>
    </ligand>
</feature>
<feature type="binding site" evidence="17">
    <location>
        <position position="157"/>
    </location>
    <ligand>
        <name>UDP-N-acetyl-alpha-D-glucosamine</name>
        <dbReference type="ChEBI" id="CHEBI:57705"/>
    </ligand>
</feature>
<feature type="binding site" evidence="17">
    <location>
        <begin position="81"/>
        <end position="82"/>
    </location>
    <ligand>
        <name>UDP-N-acetyl-alpha-D-glucosamine</name>
        <dbReference type="ChEBI" id="CHEBI:57705"/>
    </ligand>
</feature>
<dbReference type="InterPro" id="IPR056729">
    <property type="entry name" value="GMPPB_C"/>
</dbReference>
<keyword evidence="4 17" id="KW-0808">Transferase</keyword>
<feature type="binding site" evidence="17">
    <location>
        <position position="335"/>
    </location>
    <ligand>
        <name>UDP-N-acetyl-alpha-D-glucosamine</name>
        <dbReference type="ChEBI" id="CHEBI:57705"/>
    </ligand>
</feature>
<dbReference type="Pfam" id="PF25087">
    <property type="entry name" value="GMPPB_C"/>
    <property type="match status" value="1"/>
</dbReference>
<sequence length="458" mass="50549">MKVSIILAAGEGTRMKSKTPKVLHEILGAPMLKYVIDSSKRSDVEKICVIIGHKADEIKNYFQDEDVLFRVQPMGEDEPYGTGFAVKQAVGDFDDNDTVVVLNGDTPLIREQTLDGFLQFHEQGHFSCTILTADLKDPTGYGRIVRDDDAKIVKIVEQKDASEKEKLIREINSGIFAFNGGDLKRALESLDTDNAQGELYLTDVVKILVSEKKKIGGFKLRDKREILGVNNREHLSNCTEIMKERVNKKFMENGVTLIDPNNTYIEPSVEIGFDTIIYPGAIIQGNTTIGENCKIYGTTRIIDSEIKDNIVIDNTLIEESIIGSNTKVGPYAHIRPNSNIGENAKVGNFVEIKNSNFGNGSKASHLAYIGDADVGENVNIGCGVIFVNYDGKNKFRTTVSNNAFIGSNSNLVAPVEVEEYGYVAAGSTITKNVKEGQLSIERSIQKNIDGWVEKKNLK</sequence>
<feature type="binding site" evidence="17">
    <location>
        <position position="230"/>
    </location>
    <ligand>
        <name>UDP-N-acetyl-alpha-D-glucosamine</name>
        <dbReference type="ChEBI" id="CHEBI:57705"/>
    </ligand>
</feature>
<reference evidence="20 21" key="1">
    <citation type="submission" date="2021-03" db="EMBL/GenBank/DDBJ databases">
        <title>Genomic Encyclopedia of Type Strains, Phase IV (KMG-IV): sequencing the most valuable type-strain genomes for metagenomic binning, comparative biology and taxonomic classification.</title>
        <authorList>
            <person name="Goeker M."/>
        </authorList>
    </citation>
    <scope>NUCLEOTIDE SEQUENCE [LARGE SCALE GENOMIC DNA]</scope>
    <source>
        <strain evidence="20 21">DSM 27563</strain>
    </source>
</reference>
<evidence type="ECO:0000259" key="19">
    <source>
        <dbReference type="Pfam" id="PF25087"/>
    </source>
</evidence>
<dbReference type="EMBL" id="JAGGLJ010000016">
    <property type="protein sequence ID" value="MBP2025963.1"/>
    <property type="molecule type" value="Genomic_DNA"/>
</dbReference>
<dbReference type="PANTHER" id="PTHR43584">
    <property type="entry name" value="NUCLEOTIDYL TRANSFERASE"/>
    <property type="match status" value="1"/>
</dbReference>
<dbReference type="InterPro" id="IPR005882">
    <property type="entry name" value="Bifunctional_GlmU"/>
</dbReference>
<dbReference type="GO" id="GO:0019134">
    <property type="term" value="F:glucosamine-1-phosphate N-acetyltransferase activity"/>
    <property type="evidence" value="ECO:0007669"/>
    <property type="project" value="UniProtKB-EC"/>
</dbReference>
<keyword evidence="21" id="KW-1185">Reference proteome</keyword>
<dbReference type="NCBIfam" id="NF010934">
    <property type="entry name" value="PRK14354.1"/>
    <property type="match status" value="1"/>
</dbReference>
<dbReference type="InterPro" id="IPR005835">
    <property type="entry name" value="NTP_transferase_dom"/>
</dbReference>
<dbReference type="CDD" id="cd02540">
    <property type="entry name" value="GT2_GlmU_N_bac"/>
    <property type="match status" value="1"/>
</dbReference>
<dbReference type="PANTHER" id="PTHR43584:SF3">
    <property type="entry name" value="BIFUNCTIONAL PROTEIN GLMU"/>
    <property type="match status" value="1"/>
</dbReference>
<evidence type="ECO:0000256" key="1">
    <source>
        <dbReference type="ARBA" id="ARBA00005166"/>
    </source>
</evidence>
<feature type="binding site" evidence="17">
    <location>
        <position position="425"/>
    </location>
    <ligand>
        <name>acetyl-CoA</name>
        <dbReference type="ChEBI" id="CHEBI:57288"/>
    </ligand>
</feature>
<comment type="catalytic activity">
    <reaction evidence="14 17">
        <text>alpha-D-glucosamine 1-phosphate + acetyl-CoA = N-acetyl-alpha-D-glucosamine 1-phosphate + CoA + H(+)</text>
        <dbReference type="Rhea" id="RHEA:13725"/>
        <dbReference type="ChEBI" id="CHEBI:15378"/>
        <dbReference type="ChEBI" id="CHEBI:57287"/>
        <dbReference type="ChEBI" id="CHEBI:57288"/>
        <dbReference type="ChEBI" id="CHEBI:57776"/>
        <dbReference type="ChEBI" id="CHEBI:58516"/>
        <dbReference type="EC" id="2.3.1.157"/>
    </reaction>
</comment>
<feature type="binding site" evidence="17">
    <location>
        <position position="230"/>
    </location>
    <ligand>
        <name>Mg(2+)</name>
        <dbReference type="ChEBI" id="CHEBI:18420"/>
    </ligand>
</feature>
<feature type="binding site" evidence="17">
    <location>
        <position position="105"/>
    </location>
    <ligand>
        <name>Mg(2+)</name>
        <dbReference type="ChEBI" id="CHEBI:18420"/>
    </ligand>
</feature>
<feature type="binding site" evidence="17">
    <location>
        <position position="379"/>
    </location>
    <ligand>
        <name>UDP-N-acetyl-alpha-D-glucosamine</name>
        <dbReference type="ChEBI" id="CHEBI:57705"/>
    </ligand>
</feature>
<feature type="binding site" evidence="17">
    <location>
        <position position="442"/>
    </location>
    <ligand>
        <name>acetyl-CoA</name>
        <dbReference type="ChEBI" id="CHEBI:57288"/>
    </ligand>
</feature>
<feature type="binding site" evidence="17">
    <location>
        <position position="368"/>
    </location>
    <ligand>
        <name>UDP-N-acetyl-alpha-D-glucosamine</name>
        <dbReference type="ChEBI" id="CHEBI:57705"/>
    </ligand>
</feature>
<dbReference type="NCBIfam" id="TIGR01173">
    <property type="entry name" value="glmU"/>
    <property type="match status" value="1"/>
</dbReference>
<comment type="catalytic activity">
    <reaction evidence="15 17">
        <text>N-acetyl-alpha-D-glucosamine 1-phosphate + UTP + H(+) = UDP-N-acetyl-alpha-D-glucosamine + diphosphate</text>
        <dbReference type="Rhea" id="RHEA:13509"/>
        <dbReference type="ChEBI" id="CHEBI:15378"/>
        <dbReference type="ChEBI" id="CHEBI:33019"/>
        <dbReference type="ChEBI" id="CHEBI:46398"/>
        <dbReference type="ChEBI" id="CHEBI:57705"/>
        <dbReference type="ChEBI" id="CHEBI:57776"/>
        <dbReference type="EC" id="2.7.7.23"/>
    </reaction>
</comment>
<feature type="domain" description="Mannose-1-phosphate guanyltransferase C-terminal" evidence="19">
    <location>
        <begin position="267"/>
        <end position="335"/>
    </location>
</feature>
<evidence type="ECO:0000256" key="3">
    <source>
        <dbReference type="ARBA" id="ARBA00022490"/>
    </source>
</evidence>
<feature type="active site" description="Proton acceptor" evidence="17">
    <location>
        <position position="365"/>
    </location>
</feature>
<gene>
    <name evidence="17" type="primary">glmU</name>
    <name evidence="20" type="ORF">J2Z71_001515</name>
</gene>
<keyword evidence="13 17" id="KW-0961">Cell wall biogenesis/degradation</keyword>
<evidence type="ECO:0000256" key="10">
    <source>
        <dbReference type="ARBA" id="ARBA00022984"/>
    </source>
</evidence>
<keyword evidence="10 17" id="KW-0573">Peptidoglycan synthesis</keyword>
<dbReference type="Gene3D" id="2.160.10.10">
    <property type="entry name" value="Hexapeptide repeat proteins"/>
    <property type="match status" value="1"/>
</dbReference>
<comment type="function">
    <text evidence="16 17">Catalyzes the last two sequential reactions in the de novo biosynthetic pathway for UDP-N-acetylglucosamine (UDP-GlcNAc). The C-terminal domain catalyzes the transfer of acetyl group from acetyl coenzyme A to glucosamine-1-phosphate (GlcN-1-P) to produce N-acetylglucosamine-1-phosphate (GlcNAc-1-P), which is converted into UDP-GlcNAc by the transfer of uridine 5-monophosphate (from uridine 5-triphosphate), a reaction catalyzed by the N-terminal domain.</text>
</comment>
<feature type="binding site" evidence="17">
    <location>
        <position position="172"/>
    </location>
    <ligand>
        <name>UDP-N-acetyl-alpha-D-glucosamine</name>
        <dbReference type="ChEBI" id="CHEBI:57705"/>
    </ligand>
</feature>
<keyword evidence="8 17" id="KW-0460">Magnesium</keyword>
<dbReference type="HAMAP" id="MF_01631">
    <property type="entry name" value="GlmU"/>
    <property type="match status" value="1"/>
</dbReference>
<comment type="caution">
    <text evidence="20">The sequence shown here is derived from an EMBL/GenBank/DDBJ whole genome shotgun (WGS) entry which is preliminary data.</text>
</comment>
<dbReference type="InterPro" id="IPR029044">
    <property type="entry name" value="Nucleotide-diphossugar_trans"/>
</dbReference>
<feature type="region of interest" description="Linker" evidence="17">
    <location>
        <begin position="233"/>
        <end position="253"/>
    </location>
</feature>
<evidence type="ECO:0000256" key="13">
    <source>
        <dbReference type="ARBA" id="ARBA00023316"/>
    </source>
</evidence>
<evidence type="ECO:0000256" key="4">
    <source>
        <dbReference type="ARBA" id="ARBA00022679"/>
    </source>
</evidence>
<evidence type="ECO:0000256" key="12">
    <source>
        <dbReference type="ARBA" id="ARBA00023315"/>
    </source>
</evidence>
<comment type="pathway">
    <text evidence="1 17">Nucleotide-sugar biosynthesis; UDP-N-acetyl-alpha-D-glucosamine biosynthesis; N-acetyl-alpha-D-glucosamine 1-phosphate from alpha-D-glucosamine 6-phosphate (route II): step 2/2.</text>
</comment>
<keyword evidence="3 17" id="KW-0963">Cytoplasm</keyword>
<keyword evidence="9 17" id="KW-0133">Cell shape</keyword>
<comment type="pathway">
    <text evidence="2 17">Nucleotide-sugar biosynthesis; UDP-N-acetyl-alpha-D-glucosamine biosynthesis; UDP-N-acetyl-alpha-D-glucosamine from N-acetyl-alpha-D-glucosamine 1-phosphate: step 1/1.</text>
</comment>
<comment type="subcellular location">
    <subcellularLocation>
        <location evidence="17">Cytoplasm</location>
    </subcellularLocation>
</comment>
<feature type="region of interest" description="Pyrophosphorylase" evidence="17">
    <location>
        <begin position="1"/>
        <end position="232"/>
    </location>
</feature>
<evidence type="ECO:0000256" key="11">
    <source>
        <dbReference type="ARBA" id="ARBA00023268"/>
    </source>
</evidence>
<dbReference type="SUPFAM" id="SSF53448">
    <property type="entry name" value="Nucleotide-diphospho-sugar transferases"/>
    <property type="match status" value="1"/>
</dbReference>
<dbReference type="EC" id="2.3.1.157" evidence="17"/>
<keyword evidence="11 17" id="KW-0511">Multifunctional enzyme</keyword>
<evidence type="ECO:0000256" key="16">
    <source>
        <dbReference type="ARBA" id="ARBA00049628"/>
    </source>
</evidence>
<evidence type="ECO:0000256" key="2">
    <source>
        <dbReference type="ARBA" id="ARBA00005208"/>
    </source>
</evidence>
<evidence type="ECO:0000256" key="17">
    <source>
        <dbReference type="HAMAP-Rule" id="MF_01631"/>
    </source>
</evidence>
<evidence type="ECO:0000256" key="9">
    <source>
        <dbReference type="ARBA" id="ARBA00022960"/>
    </source>
</evidence>
<name>A0ABS4KDX8_9FIRM</name>
<dbReference type="Pfam" id="PF00483">
    <property type="entry name" value="NTP_transferase"/>
    <property type="match status" value="1"/>
</dbReference>
<evidence type="ECO:0000256" key="5">
    <source>
        <dbReference type="ARBA" id="ARBA00022695"/>
    </source>
</evidence>
<organism evidence="20 21">
    <name type="scientific">Peptoniphilus stercorisuis</name>
    <dbReference type="NCBI Taxonomy" id="1436965"/>
    <lineage>
        <taxon>Bacteria</taxon>
        <taxon>Bacillati</taxon>
        <taxon>Bacillota</taxon>
        <taxon>Tissierellia</taxon>
        <taxon>Tissierellales</taxon>
        <taxon>Peptoniphilaceae</taxon>
        <taxon>Peptoniphilus</taxon>
    </lineage>
</organism>
<keyword evidence="6 17" id="KW-0479">Metal-binding</keyword>
<dbReference type="Gene3D" id="3.90.550.10">
    <property type="entry name" value="Spore Coat Polysaccharide Biosynthesis Protein SpsA, Chain A"/>
    <property type="match status" value="1"/>
</dbReference>
<comment type="pathway">
    <text evidence="17">Bacterial outer membrane biogenesis; LPS lipid A biosynthesis.</text>
</comment>
<feature type="region of interest" description="N-acetyltransferase" evidence="17">
    <location>
        <begin position="254"/>
        <end position="458"/>
    </location>
</feature>
<comment type="similarity">
    <text evidence="17">In the N-terminal section; belongs to the N-acetylglucosamine-1-phosphate uridyltransferase family.</text>
</comment>
<evidence type="ECO:0000313" key="20">
    <source>
        <dbReference type="EMBL" id="MBP2025963.1"/>
    </source>
</evidence>
<evidence type="ECO:0000256" key="8">
    <source>
        <dbReference type="ARBA" id="ARBA00022842"/>
    </source>
</evidence>
<protein>
    <recommendedName>
        <fullName evidence="17">Bifunctional protein GlmU</fullName>
    </recommendedName>
    <domain>
        <recommendedName>
            <fullName evidence="17">UDP-N-acetylglucosamine pyrophosphorylase</fullName>
            <ecNumber evidence="17">2.7.7.23</ecNumber>
        </recommendedName>
        <alternativeName>
            <fullName evidence="17">N-acetylglucosamine-1-phosphate uridyltransferase</fullName>
        </alternativeName>
    </domain>
    <domain>
        <recommendedName>
            <fullName evidence="17">Glucosamine-1-phosphate N-acetyltransferase</fullName>
            <ecNumber evidence="17">2.3.1.157</ecNumber>
        </recommendedName>
    </domain>
</protein>
<evidence type="ECO:0000256" key="15">
    <source>
        <dbReference type="ARBA" id="ARBA00048493"/>
    </source>
</evidence>
<comment type="similarity">
    <text evidence="17">In the C-terminal section; belongs to the transferase hexapeptide repeat family.</text>
</comment>
<dbReference type="SUPFAM" id="SSF51161">
    <property type="entry name" value="Trimeric LpxA-like enzymes"/>
    <property type="match status" value="1"/>
</dbReference>
<keyword evidence="12 17" id="KW-0012">Acyltransferase</keyword>
<dbReference type="Proteomes" id="UP001519306">
    <property type="component" value="Unassembled WGS sequence"/>
</dbReference>
<proteinExistence type="inferred from homology"/>
<accession>A0ABS4KDX8</accession>
<feature type="binding site" evidence="17">
    <location>
        <begin position="388"/>
        <end position="389"/>
    </location>
    <ligand>
        <name>acetyl-CoA</name>
        <dbReference type="ChEBI" id="CHEBI:57288"/>
    </ligand>
</feature>
<dbReference type="InterPro" id="IPR050065">
    <property type="entry name" value="GlmU-like"/>
</dbReference>
<dbReference type="InterPro" id="IPR011004">
    <property type="entry name" value="Trimer_LpxA-like_sf"/>
</dbReference>
<evidence type="ECO:0000256" key="14">
    <source>
        <dbReference type="ARBA" id="ARBA00048247"/>
    </source>
</evidence>
<evidence type="ECO:0000256" key="7">
    <source>
        <dbReference type="ARBA" id="ARBA00022737"/>
    </source>
</evidence>
<dbReference type="GO" id="GO:0003977">
    <property type="term" value="F:UDP-N-acetylglucosamine diphosphorylase activity"/>
    <property type="evidence" value="ECO:0007669"/>
    <property type="project" value="UniProtKB-EC"/>
</dbReference>
<comment type="cofactor">
    <cofactor evidence="17">
        <name>Mg(2+)</name>
        <dbReference type="ChEBI" id="CHEBI:18420"/>
    </cofactor>
    <text evidence="17">Binds 1 Mg(2+) ion per subunit.</text>
</comment>
<dbReference type="CDD" id="cd03353">
    <property type="entry name" value="LbH_GlmU_C"/>
    <property type="match status" value="1"/>
</dbReference>
<feature type="binding site" evidence="17">
    <location>
        <position position="407"/>
    </location>
    <ligand>
        <name>acetyl-CoA</name>
        <dbReference type="ChEBI" id="CHEBI:57288"/>
    </ligand>
</feature>
<feature type="binding site" evidence="17">
    <location>
        <position position="21"/>
    </location>
    <ligand>
        <name>UDP-N-acetyl-alpha-D-glucosamine</name>
        <dbReference type="ChEBI" id="CHEBI:57705"/>
    </ligand>
</feature>
<comment type="subunit">
    <text evidence="17">Homotrimer.</text>
</comment>
<evidence type="ECO:0000313" key="21">
    <source>
        <dbReference type="Proteomes" id="UP001519306"/>
    </source>
</evidence>
<dbReference type="InterPro" id="IPR038009">
    <property type="entry name" value="GlmU_C_LbH"/>
</dbReference>